<dbReference type="Proteomes" id="UP000281128">
    <property type="component" value="Unassembled WGS sequence"/>
</dbReference>
<accession>A0A3A8ASQ4</accession>
<gene>
    <name evidence="2" type="ORF">D6850_13505</name>
</gene>
<dbReference type="OrthoDB" id="9811121at2"/>
<dbReference type="AlphaFoldDB" id="A0A3A8ASQ4"/>
<evidence type="ECO:0000313" key="3">
    <source>
        <dbReference type="Proteomes" id="UP000281128"/>
    </source>
</evidence>
<proteinExistence type="predicted"/>
<evidence type="ECO:0000313" key="2">
    <source>
        <dbReference type="EMBL" id="RKF14177.1"/>
    </source>
</evidence>
<dbReference type="Pfam" id="PF00795">
    <property type="entry name" value="CN_hydrolase"/>
    <property type="match status" value="1"/>
</dbReference>
<keyword evidence="3" id="KW-1185">Reference proteome</keyword>
<name>A0A3A8ASQ4_9RHOB</name>
<comment type="caution">
    <text evidence="2">The sequence shown here is derived from an EMBL/GenBank/DDBJ whole genome shotgun (WGS) entry which is preliminary data.</text>
</comment>
<keyword evidence="2" id="KW-0378">Hydrolase</keyword>
<sequence>MSAQRIAVAQAPSLPGQLDHNVGQAVGLISAAADAGAGIVVLPELFLSGYDPAGIARDPAAHVVSAEDAQCRRIADKAAARGIAAIVGAAVETGAGVANAAIVFAPDGRVVHVYAKAKLWGEEAEVFAPGAGPVVVDLAGTRVGMSICFDAGFPEHMRALALAGADIIACPAAFAVGAERRRYETYFPCRALENTVMIAVSNAIGAQGGLEMFGDSVLFGPRGDELARVREPTGLAAAAIDMDAIASARGDLPYLALVDKDPVEVPVINWR</sequence>
<dbReference type="RefSeq" id="WP_121167772.1">
    <property type="nucleotide sequence ID" value="NZ_RAPE01000003.1"/>
</dbReference>
<organism evidence="2 3">
    <name type="scientific">Roseovarius spongiae</name>
    <dbReference type="NCBI Taxonomy" id="2320272"/>
    <lineage>
        <taxon>Bacteria</taxon>
        <taxon>Pseudomonadati</taxon>
        <taxon>Pseudomonadota</taxon>
        <taxon>Alphaproteobacteria</taxon>
        <taxon>Rhodobacterales</taxon>
        <taxon>Roseobacteraceae</taxon>
        <taxon>Roseovarius</taxon>
    </lineage>
</organism>
<evidence type="ECO:0000259" key="1">
    <source>
        <dbReference type="PROSITE" id="PS50263"/>
    </source>
</evidence>
<dbReference type="Gene3D" id="3.60.110.10">
    <property type="entry name" value="Carbon-nitrogen hydrolase"/>
    <property type="match status" value="1"/>
</dbReference>
<dbReference type="EMBL" id="RAPE01000003">
    <property type="protein sequence ID" value="RKF14177.1"/>
    <property type="molecule type" value="Genomic_DNA"/>
</dbReference>
<dbReference type="PANTHER" id="PTHR23088">
    <property type="entry name" value="NITRILASE-RELATED"/>
    <property type="match status" value="1"/>
</dbReference>
<dbReference type="PROSITE" id="PS50263">
    <property type="entry name" value="CN_HYDROLASE"/>
    <property type="match status" value="1"/>
</dbReference>
<dbReference type="PANTHER" id="PTHR23088:SF27">
    <property type="entry name" value="DEAMINATED GLUTATHIONE AMIDASE"/>
    <property type="match status" value="1"/>
</dbReference>
<dbReference type="SUPFAM" id="SSF56317">
    <property type="entry name" value="Carbon-nitrogen hydrolase"/>
    <property type="match status" value="1"/>
</dbReference>
<reference evidence="2 3" key="1">
    <citation type="submission" date="2018-09" db="EMBL/GenBank/DDBJ databases">
        <title>Roseovarius spongiae sp. nov., isolated from a marine sponge.</title>
        <authorList>
            <person name="Zhuang L."/>
            <person name="Luo L."/>
        </authorList>
    </citation>
    <scope>NUCLEOTIDE SEQUENCE [LARGE SCALE GENOMIC DNA]</scope>
    <source>
        <strain evidence="2 3">HN-E21</strain>
    </source>
</reference>
<protein>
    <submittedName>
        <fullName evidence="2">Carbon-nitrogen hydrolase family protein</fullName>
    </submittedName>
</protein>
<dbReference type="GO" id="GO:0016787">
    <property type="term" value="F:hydrolase activity"/>
    <property type="evidence" value="ECO:0007669"/>
    <property type="project" value="UniProtKB-KW"/>
</dbReference>
<feature type="domain" description="CN hydrolase" evidence="1">
    <location>
        <begin position="4"/>
        <end position="242"/>
    </location>
</feature>
<dbReference type="InterPro" id="IPR036526">
    <property type="entry name" value="C-N_Hydrolase_sf"/>
</dbReference>
<dbReference type="InterPro" id="IPR003010">
    <property type="entry name" value="C-N_Hydrolase"/>
</dbReference>
<dbReference type="CDD" id="cd07197">
    <property type="entry name" value="nitrilase"/>
    <property type="match status" value="1"/>
</dbReference>